<proteinExistence type="predicted"/>
<protein>
    <submittedName>
        <fullName evidence="1">Uncharacterized protein</fullName>
    </submittedName>
</protein>
<keyword evidence="2" id="KW-1185">Reference proteome</keyword>
<name>A0AAV1J6X4_9NEOP</name>
<evidence type="ECO:0000313" key="1">
    <source>
        <dbReference type="EMBL" id="CAK1545155.1"/>
    </source>
</evidence>
<dbReference type="AlphaFoldDB" id="A0AAV1J6X4"/>
<sequence length="68" mass="7570">MRETPPMEVPAKSLMLQGTSQFHRQRSVTRGHGATVAPPEPHVASFIEIQLAWRLEVLDDTAFSEIIG</sequence>
<evidence type="ECO:0000313" key="2">
    <source>
        <dbReference type="Proteomes" id="UP001497472"/>
    </source>
</evidence>
<dbReference type="EMBL" id="CAVLEF010000006">
    <property type="protein sequence ID" value="CAK1545155.1"/>
    <property type="molecule type" value="Genomic_DNA"/>
</dbReference>
<reference evidence="1 2" key="1">
    <citation type="submission" date="2023-11" db="EMBL/GenBank/DDBJ databases">
        <authorList>
            <person name="Okamura Y."/>
        </authorList>
    </citation>
    <scope>NUCLEOTIDE SEQUENCE [LARGE SCALE GENOMIC DNA]</scope>
</reference>
<comment type="caution">
    <text evidence="1">The sequence shown here is derived from an EMBL/GenBank/DDBJ whole genome shotgun (WGS) entry which is preliminary data.</text>
</comment>
<accession>A0AAV1J6X4</accession>
<organism evidence="1 2">
    <name type="scientific">Leptosia nina</name>
    <dbReference type="NCBI Taxonomy" id="320188"/>
    <lineage>
        <taxon>Eukaryota</taxon>
        <taxon>Metazoa</taxon>
        <taxon>Ecdysozoa</taxon>
        <taxon>Arthropoda</taxon>
        <taxon>Hexapoda</taxon>
        <taxon>Insecta</taxon>
        <taxon>Pterygota</taxon>
        <taxon>Neoptera</taxon>
        <taxon>Endopterygota</taxon>
        <taxon>Lepidoptera</taxon>
        <taxon>Glossata</taxon>
        <taxon>Ditrysia</taxon>
        <taxon>Papilionoidea</taxon>
        <taxon>Pieridae</taxon>
        <taxon>Pierinae</taxon>
        <taxon>Leptosia</taxon>
    </lineage>
</organism>
<gene>
    <name evidence="1" type="ORF">LNINA_LOCUS4840</name>
</gene>
<dbReference type="Proteomes" id="UP001497472">
    <property type="component" value="Unassembled WGS sequence"/>
</dbReference>